<dbReference type="PANTHER" id="PTHR35689">
    <property type="entry name" value="EARLY ENDOSOME ANTIGEN"/>
    <property type="match status" value="1"/>
</dbReference>
<gene>
    <name evidence="2" type="ORF">ERUC_LOCUS34883</name>
</gene>
<dbReference type="PANTHER" id="PTHR35689:SF1">
    <property type="entry name" value="EARLY ENDOSOME ANTIGEN"/>
    <property type="match status" value="1"/>
</dbReference>
<sequence length="199" mass="23355">MSLVSRLKEKDQVIDLVRSEARINAQALKKFVEENQTLRGEYNDLVNQCKDLRRKCLIYHLDLEASMRSRNEAEERARDAESTIQELDQELRHVSNVINKQECLVDSVLATIVSGDETKFGRMLLEENIQDQSCLPLLRKWNQLKPSMHKAISLVFMLINIEKEKECLIVKLERAEQELELAREQNREVHKESRNLLRQ</sequence>
<evidence type="ECO:0000313" key="2">
    <source>
        <dbReference type="EMBL" id="CAH8382400.1"/>
    </source>
</evidence>
<keyword evidence="3" id="KW-1185">Reference proteome</keyword>
<dbReference type="EMBL" id="CAKOAT010552931">
    <property type="protein sequence ID" value="CAH8382400.1"/>
    <property type="molecule type" value="Genomic_DNA"/>
</dbReference>
<comment type="caution">
    <text evidence="2">The sequence shown here is derived from an EMBL/GenBank/DDBJ whole genome shotgun (WGS) entry which is preliminary data.</text>
</comment>
<evidence type="ECO:0000313" key="3">
    <source>
        <dbReference type="Proteomes" id="UP001642260"/>
    </source>
</evidence>
<accession>A0ABC8LFI9</accession>
<name>A0ABC8LFI9_ERUVS</name>
<feature type="coiled-coil region" evidence="1">
    <location>
        <begin position="28"/>
        <end position="104"/>
    </location>
</feature>
<feature type="coiled-coil region" evidence="1">
    <location>
        <begin position="158"/>
        <end position="199"/>
    </location>
</feature>
<evidence type="ECO:0000256" key="1">
    <source>
        <dbReference type="SAM" id="Coils"/>
    </source>
</evidence>
<dbReference type="Proteomes" id="UP001642260">
    <property type="component" value="Unassembled WGS sequence"/>
</dbReference>
<proteinExistence type="predicted"/>
<protein>
    <submittedName>
        <fullName evidence="2">Uncharacterized protein</fullName>
    </submittedName>
</protein>
<organism evidence="2 3">
    <name type="scientific">Eruca vesicaria subsp. sativa</name>
    <name type="common">Garden rocket</name>
    <name type="synonym">Eruca sativa</name>
    <dbReference type="NCBI Taxonomy" id="29727"/>
    <lineage>
        <taxon>Eukaryota</taxon>
        <taxon>Viridiplantae</taxon>
        <taxon>Streptophyta</taxon>
        <taxon>Embryophyta</taxon>
        <taxon>Tracheophyta</taxon>
        <taxon>Spermatophyta</taxon>
        <taxon>Magnoliopsida</taxon>
        <taxon>eudicotyledons</taxon>
        <taxon>Gunneridae</taxon>
        <taxon>Pentapetalae</taxon>
        <taxon>rosids</taxon>
        <taxon>malvids</taxon>
        <taxon>Brassicales</taxon>
        <taxon>Brassicaceae</taxon>
        <taxon>Brassiceae</taxon>
        <taxon>Eruca</taxon>
    </lineage>
</organism>
<dbReference type="AlphaFoldDB" id="A0ABC8LFI9"/>
<keyword evidence="1" id="KW-0175">Coiled coil</keyword>
<reference evidence="2 3" key="1">
    <citation type="submission" date="2022-03" db="EMBL/GenBank/DDBJ databases">
        <authorList>
            <person name="Macdonald S."/>
            <person name="Ahmed S."/>
            <person name="Newling K."/>
        </authorList>
    </citation>
    <scope>NUCLEOTIDE SEQUENCE [LARGE SCALE GENOMIC DNA]</scope>
</reference>